<evidence type="ECO:0000313" key="6">
    <source>
        <dbReference type="EMBL" id="KIF51687.1"/>
    </source>
</evidence>
<dbReference type="Gene3D" id="1.10.10.10">
    <property type="entry name" value="Winged helix-like DNA-binding domain superfamily/Winged helix DNA-binding domain"/>
    <property type="match status" value="1"/>
</dbReference>
<evidence type="ECO:0000256" key="1">
    <source>
        <dbReference type="ARBA" id="ARBA00009437"/>
    </source>
</evidence>
<dbReference type="RefSeq" id="WP_027726653.1">
    <property type="nucleotide sequence ID" value="NZ_BAOH01000028.1"/>
</dbReference>
<feature type="domain" description="HTH lysR-type" evidence="5">
    <location>
        <begin position="17"/>
        <end position="62"/>
    </location>
</feature>
<dbReference type="InterPro" id="IPR005119">
    <property type="entry name" value="LysR_subst-bd"/>
</dbReference>
<dbReference type="InterPro" id="IPR000847">
    <property type="entry name" value="LysR_HTH_N"/>
</dbReference>
<dbReference type="Proteomes" id="UP000031586">
    <property type="component" value="Unassembled WGS sequence"/>
</dbReference>
<dbReference type="Pfam" id="PF00126">
    <property type="entry name" value="HTH_1"/>
    <property type="match status" value="1"/>
</dbReference>
<accession>A0A0C1W5J9</accession>
<protein>
    <submittedName>
        <fullName evidence="6">LysR family transcriptional regulator</fullName>
    </submittedName>
</protein>
<sequence length="296" mass="33857">MTMNLDMQNVLVLKRMYELRNVRLVAESMGKTSGAISKNLTKMKAQLDDPLFIQTKNGFEPTSFIEANMPHFEQILASADAIKPQQFSPDLFAGEVAIYANTLFWDRFGDKLYLELLKQAPHASYAFLRWGADARNRIIEGENAIAIHYFDEDLPQSIAQKELGRGKAVFFVKEDHPAQDFQSLSDYTFVLFKTPGWNDHKYPLLDRLRNIGFHVEPKVEIEHPAMIHSIIMNTDHFGITMSGNVPESCRSIELPNGLELGVSFVMSCRRSQQHDPQNQWLFDVIQSIIKQHSKPD</sequence>
<comment type="similarity">
    <text evidence="1">Belongs to the LysR transcriptional regulatory family.</text>
</comment>
<evidence type="ECO:0000256" key="3">
    <source>
        <dbReference type="ARBA" id="ARBA00023125"/>
    </source>
</evidence>
<organism evidence="6 7">
    <name type="scientific">Vibrio owensii CAIM 1854 = LMG 25443</name>
    <dbReference type="NCBI Taxonomy" id="1229493"/>
    <lineage>
        <taxon>Bacteria</taxon>
        <taxon>Pseudomonadati</taxon>
        <taxon>Pseudomonadota</taxon>
        <taxon>Gammaproteobacteria</taxon>
        <taxon>Vibrionales</taxon>
        <taxon>Vibrionaceae</taxon>
        <taxon>Vibrio</taxon>
    </lineage>
</organism>
<dbReference type="EMBL" id="JPRD01000031">
    <property type="protein sequence ID" value="KIF51687.1"/>
    <property type="molecule type" value="Genomic_DNA"/>
</dbReference>
<dbReference type="PROSITE" id="PS50931">
    <property type="entry name" value="HTH_LYSR"/>
    <property type="match status" value="1"/>
</dbReference>
<dbReference type="AlphaFoldDB" id="A0A0C1W5J9"/>
<keyword evidence="4" id="KW-0804">Transcription</keyword>
<keyword evidence="3" id="KW-0238">DNA-binding</keyword>
<dbReference type="GO" id="GO:0003700">
    <property type="term" value="F:DNA-binding transcription factor activity"/>
    <property type="evidence" value="ECO:0007669"/>
    <property type="project" value="InterPro"/>
</dbReference>
<evidence type="ECO:0000259" key="5">
    <source>
        <dbReference type="PROSITE" id="PS50931"/>
    </source>
</evidence>
<dbReference type="GeneID" id="47101562"/>
<dbReference type="PATRIC" id="fig|1229493.5.peg.3041"/>
<dbReference type="Gene3D" id="3.40.190.10">
    <property type="entry name" value="Periplasmic binding protein-like II"/>
    <property type="match status" value="2"/>
</dbReference>
<comment type="caution">
    <text evidence="6">The sequence shown here is derived from an EMBL/GenBank/DDBJ whole genome shotgun (WGS) entry which is preliminary data.</text>
</comment>
<dbReference type="SUPFAM" id="SSF53850">
    <property type="entry name" value="Periplasmic binding protein-like II"/>
    <property type="match status" value="1"/>
</dbReference>
<gene>
    <name evidence="6" type="ORF">H735_18630</name>
</gene>
<proteinExistence type="inferred from homology"/>
<dbReference type="PANTHER" id="PTHR30118">
    <property type="entry name" value="HTH-TYPE TRANSCRIPTIONAL REGULATOR LEUO-RELATED"/>
    <property type="match status" value="1"/>
</dbReference>
<dbReference type="InterPro" id="IPR036388">
    <property type="entry name" value="WH-like_DNA-bd_sf"/>
</dbReference>
<dbReference type="PANTHER" id="PTHR30118:SF15">
    <property type="entry name" value="TRANSCRIPTIONAL REGULATORY PROTEIN"/>
    <property type="match status" value="1"/>
</dbReference>
<dbReference type="InterPro" id="IPR036390">
    <property type="entry name" value="WH_DNA-bd_sf"/>
</dbReference>
<evidence type="ECO:0000256" key="4">
    <source>
        <dbReference type="ARBA" id="ARBA00023163"/>
    </source>
</evidence>
<name>A0A0C1W5J9_9VIBR</name>
<reference evidence="6 7" key="1">
    <citation type="submission" date="2014-07" db="EMBL/GenBank/DDBJ databases">
        <title>Unique and conserved regions in Vibrio harveyi and related species in comparison with the shrimp pathogen Vibrio harveyi CAIM 1792.</title>
        <authorList>
            <person name="Espinoza-Valles I."/>
            <person name="Vora G."/>
            <person name="Leekitcharoenphon P."/>
            <person name="Ussery D."/>
            <person name="Hoj L."/>
            <person name="Gomez-Gil B."/>
        </authorList>
    </citation>
    <scope>NUCLEOTIDE SEQUENCE [LARGE SCALE GENOMIC DNA]</scope>
    <source>
        <strain evidence="7">CAIM 1854 / LMG 25443</strain>
    </source>
</reference>
<dbReference type="InterPro" id="IPR050389">
    <property type="entry name" value="LysR-type_TF"/>
</dbReference>
<keyword evidence="2" id="KW-0805">Transcription regulation</keyword>
<dbReference type="Pfam" id="PF03466">
    <property type="entry name" value="LysR_substrate"/>
    <property type="match status" value="1"/>
</dbReference>
<evidence type="ECO:0000313" key="7">
    <source>
        <dbReference type="Proteomes" id="UP000031586"/>
    </source>
</evidence>
<dbReference type="GO" id="GO:0003677">
    <property type="term" value="F:DNA binding"/>
    <property type="evidence" value="ECO:0007669"/>
    <property type="project" value="UniProtKB-KW"/>
</dbReference>
<dbReference type="SUPFAM" id="SSF46785">
    <property type="entry name" value="Winged helix' DNA-binding domain"/>
    <property type="match status" value="1"/>
</dbReference>
<evidence type="ECO:0000256" key="2">
    <source>
        <dbReference type="ARBA" id="ARBA00023015"/>
    </source>
</evidence>